<comment type="caution">
    <text evidence="2">The sequence shown here is derived from an EMBL/GenBank/DDBJ whole genome shotgun (WGS) entry which is preliminary data.</text>
</comment>
<protein>
    <submittedName>
        <fullName evidence="2">ATP-dependent DNA helicase</fullName>
    </submittedName>
</protein>
<keyword evidence="2" id="KW-0547">Nucleotide-binding</keyword>
<organism evidence="2 3">
    <name type="scientific">Brachionus plicatilis</name>
    <name type="common">Marine rotifer</name>
    <name type="synonym">Brachionus muelleri</name>
    <dbReference type="NCBI Taxonomy" id="10195"/>
    <lineage>
        <taxon>Eukaryota</taxon>
        <taxon>Metazoa</taxon>
        <taxon>Spiralia</taxon>
        <taxon>Gnathifera</taxon>
        <taxon>Rotifera</taxon>
        <taxon>Eurotatoria</taxon>
        <taxon>Monogononta</taxon>
        <taxon>Pseudotrocha</taxon>
        <taxon>Ploima</taxon>
        <taxon>Brachionidae</taxon>
        <taxon>Brachionus</taxon>
    </lineage>
</organism>
<feature type="non-terminal residue" evidence="2">
    <location>
        <position position="167"/>
    </location>
</feature>
<dbReference type="GO" id="GO:0004386">
    <property type="term" value="F:helicase activity"/>
    <property type="evidence" value="ECO:0007669"/>
    <property type="project" value="UniProtKB-KW"/>
</dbReference>
<dbReference type="SUPFAM" id="SSF52540">
    <property type="entry name" value="P-loop containing nucleoside triphosphate hydrolases"/>
    <property type="match status" value="1"/>
</dbReference>
<evidence type="ECO:0000313" key="2">
    <source>
        <dbReference type="EMBL" id="RNA03327.1"/>
    </source>
</evidence>
<name>A0A3M7PW41_BRAPC</name>
<keyword evidence="2" id="KW-0067">ATP-binding</keyword>
<proteinExistence type="predicted"/>
<keyword evidence="2" id="KW-0347">Helicase</keyword>
<keyword evidence="3" id="KW-1185">Reference proteome</keyword>
<dbReference type="Pfam" id="PF13538">
    <property type="entry name" value="UvrD_C_2"/>
    <property type="match status" value="1"/>
</dbReference>
<dbReference type="Gene3D" id="3.40.50.300">
    <property type="entry name" value="P-loop containing nucleotide triphosphate hydrolases"/>
    <property type="match status" value="1"/>
</dbReference>
<dbReference type="Proteomes" id="UP000276133">
    <property type="component" value="Unassembled WGS sequence"/>
</dbReference>
<keyword evidence="2" id="KW-0378">Hydrolase</keyword>
<sequence>MTIHKSQGQSYTCVAVFIGDSLKRSLLYVALSRATKLSGLFLYGSLSIESARVQRLSKEQRQKELQLFEQNDPVRIEMNRLRSDANMKNNYSFLDFGFEANRTSDLTIMFQNIQSFNSNKENVKYDFGYKQADIIFLSECHNRKNFRQNEAKLLFDNYHLVYYSSGS</sequence>
<dbReference type="OrthoDB" id="10071389at2759"/>
<dbReference type="InterPro" id="IPR027417">
    <property type="entry name" value="P-loop_NTPase"/>
</dbReference>
<evidence type="ECO:0000259" key="1">
    <source>
        <dbReference type="Pfam" id="PF13538"/>
    </source>
</evidence>
<reference evidence="2 3" key="1">
    <citation type="journal article" date="2018" name="Sci. Rep.">
        <title>Genomic signatures of local adaptation to the degree of environmental predictability in rotifers.</title>
        <authorList>
            <person name="Franch-Gras L."/>
            <person name="Hahn C."/>
            <person name="Garcia-Roger E.M."/>
            <person name="Carmona M.J."/>
            <person name="Serra M."/>
            <person name="Gomez A."/>
        </authorList>
    </citation>
    <scope>NUCLEOTIDE SEQUENCE [LARGE SCALE GENOMIC DNA]</scope>
    <source>
        <strain evidence="2">HYR1</strain>
    </source>
</reference>
<feature type="domain" description="UvrD-like helicase C-terminal" evidence="1">
    <location>
        <begin position="1"/>
        <end position="40"/>
    </location>
</feature>
<dbReference type="EMBL" id="REGN01008535">
    <property type="protein sequence ID" value="RNA03327.1"/>
    <property type="molecule type" value="Genomic_DNA"/>
</dbReference>
<accession>A0A3M7PW41</accession>
<dbReference type="CDD" id="cd18809">
    <property type="entry name" value="SF1_C_RecD"/>
    <property type="match status" value="1"/>
</dbReference>
<dbReference type="AlphaFoldDB" id="A0A3M7PW41"/>
<gene>
    <name evidence="2" type="ORF">BpHYR1_023122</name>
</gene>
<dbReference type="InterPro" id="IPR027785">
    <property type="entry name" value="UvrD-like_helicase_C"/>
</dbReference>
<evidence type="ECO:0000313" key="3">
    <source>
        <dbReference type="Proteomes" id="UP000276133"/>
    </source>
</evidence>